<dbReference type="EMBL" id="MU853335">
    <property type="protein sequence ID" value="KAK4115417.1"/>
    <property type="molecule type" value="Genomic_DNA"/>
</dbReference>
<reference evidence="3" key="1">
    <citation type="journal article" date="2023" name="Mol. Phylogenet. Evol.">
        <title>Genome-scale phylogeny and comparative genomics of the fungal order Sordariales.</title>
        <authorList>
            <person name="Hensen N."/>
            <person name="Bonometti L."/>
            <person name="Westerberg I."/>
            <person name="Brannstrom I.O."/>
            <person name="Guillou S."/>
            <person name="Cros-Aarteil S."/>
            <person name="Calhoun S."/>
            <person name="Haridas S."/>
            <person name="Kuo A."/>
            <person name="Mondo S."/>
            <person name="Pangilinan J."/>
            <person name="Riley R."/>
            <person name="LaButti K."/>
            <person name="Andreopoulos B."/>
            <person name="Lipzen A."/>
            <person name="Chen C."/>
            <person name="Yan M."/>
            <person name="Daum C."/>
            <person name="Ng V."/>
            <person name="Clum A."/>
            <person name="Steindorff A."/>
            <person name="Ohm R.A."/>
            <person name="Martin F."/>
            <person name="Silar P."/>
            <person name="Natvig D.O."/>
            <person name="Lalanne C."/>
            <person name="Gautier V."/>
            <person name="Ament-Velasquez S.L."/>
            <person name="Kruys A."/>
            <person name="Hutchinson M.I."/>
            <person name="Powell A.J."/>
            <person name="Barry K."/>
            <person name="Miller A.N."/>
            <person name="Grigoriev I.V."/>
            <person name="Debuchy R."/>
            <person name="Gladieux P."/>
            <person name="Hiltunen Thoren M."/>
            <person name="Johannesson H."/>
        </authorList>
    </citation>
    <scope>NUCLEOTIDE SEQUENCE</scope>
    <source>
        <strain evidence="3">CBS 508.74</strain>
    </source>
</reference>
<feature type="compositionally biased region" description="Pro residues" evidence="1">
    <location>
        <begin position="453"/>
        <end position="471"/>
    </location>
</feature>
<organism evidence="3 4">
    <name type="scientific">Canariomyces notabilis</name>
    <dbReference type="NCBI Taxonomy" id="2074819"/>
    <lineage>
        <taxon>Eukaryota</taxon>
        <taxon>Fungi</taxon>
        <taxon>Dikarya</taxon>
        <taxon>Ascomycota</taxon>
        <taxon>Pezizomycotina</taxon>
        <taxon>Sordariomycetes</taxon>
        <taxon>Sordariomycetidae</taxon>
        <taxon>Sordariales</taxon>
        <taxon>Chaetomiaceae</taxon>
        <taxon>Canariomyces</taxon>
    </lineage>
</organism>
<reference evidence="3" key="2">
    <citation type="submission" date="2023-05" db="EMBL/GenBank/DDBJ databases">
        <authorList>
            <consortium name="Lawrence Berkeley National Laboratory"/>
            <person name="Steindorff A."/>
            <person name="Hensen N."/>
            <person name="Bonometti L."/>
            <person name="Westerberg I."/>
            <person name="Brannstrom I.O."/>
            <person name="Guillou S."/>
            <person name="Cros-Aarteil S."/>
            <person name="Calhoun S."/>
            <person name="Haridas S."/>
            <person name="Kuo A."/>
            <person name="Mondo S."/>
            <person name="Pangilinan J."/>
            <person name="Riley R."/>
            <person name="Labutti K."/>
            <person name="Andreopoulos B."/>
            <person name="Lipzen A."/>
            <person name="Chen C."/>
            <person name="Yanf M."/>
            <person name="Daum C."/>
            <person name="Ng V."/>
            <person name="Clum A."/>
            <person name="Ohm R."/>
            <person name="Martin F."/>
            <person name="Silar P."/>
            <person name="Natvig D."/>
            <person name="Lalanne C."/>
            <person name="Gautier V."/>
            <person name="Ament-Velasquez S.L."/>
            <person name="Kruys A."/>
            <person name="Hutchinson M.I."/>
            <person name="Powell A.J."/>
            <person name="Barry K."/>
            <person name="Miller A.N."/>
            <person name="Grigoriev I.V."/>
            <person name="Debuchy R."/>
            <person name="Gladieux P."/>
            <person name="Thoren M.H."/>
            <person name="Johannesson H."/>
        </authorList>
    </citation>
    <scope>NUCLEOTIDE SEQUENCE</scope>
    <source>
        <strain evidence="3">CBS 508.74</strain>
    </source>
</reference>
<proteinExistence type="predicted"/>
<feature type="region of interest" description="Disordered" evidence="1">
    <location>
        <begin position="370"/>
        <end position="404"/>
    </location>
</feature>
<feature type="region of interest" description="Disordered" evidence="1">
    <location>
        <begin position="448"/>
        <end position="475"/>
    </location>
</feature>
<name>A0AAN6YVL9_9PEZI</name>
<feature type="compositionally biased region" description="Polar residues" evidence="1">
    <location>
        <begin position="513"/>
        <end position="529"/>
    </location>
</feature>
<accession>A0AAN6YVL9</accession>
<evidence type="ECO:0000256" key="1">
    <source>
        <dbReference type="SAM" id="MobiDB-lite"/>
    </source>
</evidence>
<evidence type="ECO:0000313" key="3">
    <source>
        <dbReference type="EMBL" id="KAK4115417.1"/>
    </source>
</evidence>
<feature type="region of interest" description="Disordered" evidence="1">
    <location>
        <begin position="513"/>
        <end position="551"/>
    </location>
</feature>
<feature type="region of interest" description="Disordered" evidence="1">
    <location>
        <begin position="571"/>
        <end position="641"/>
    </location>
</feature>
<dbReference type="RefSeq" id="XP_064672987.1">
    <property type="nucleotide sequence ID" value="XM_064809860.1"/>
</dbReference>
<protein>
    <recommendedName>
        <fullName evidence="2">DUF7582 domain-containing protein</fullName>
    </recommendedName>
</protein>
<dbReference type="Proteomes" id="UP001302812">
    <property type="component" value="Unassembled WGS sequence"/>
</dbReference>
<dbReference type="AlphaFoldDB" id="A0AAN6YVL9"/>
<evidence type="ECO:0000259" key="2">
    <source>
        <dbReference type="Pfam" id="PF24483"/>
    </source>
</evidence>
<dbReference type="GeneID" id="89933984"/>
<keyword evidence="4" id="KW-1185">Reference proteome</keyword>
<dbReference type="Pfam" id="PF24483">
    <property type="entry name" value="DUF7582"/>
    <property type="match status" value="1"/>
</dbReference>
<comment type="caution">
    <text evidence="3">The sequence shown here is derived from an EMBL/GenBank/DDBJ whole genome shotgun (WGS) entry which is preliminary data.</text>
</comment>
<evidence type="ECO:0000313" key="4">
    <source>
        <dbReference type="Proteomes" id="UP001302812"/>
    </source>
</evidence>
<sequence length="667" mass="72514">MASSPCLRRRISSPLEAGHSVADGHQLPTNVSDALEYASKRLGRKAAHITLLVVRRDYQLPTAPWSAPAQGPASPPASVSSRIDALKQLLRPTNSGEDQIRERILHVHLDHFRNGTLSPAFSEASTTSTVSSVATTDSTFSHRRWPGSPAIYGSVPVTPATPFTTVCSLSGASEMGRGTVSGAGQFGIKLVYAHPLGPREEKTLSQTLDKAAKKFKLDPIWLPQPVSPSTLGLPVDLVWNSTTQNEALFSSEHLTVLSLDRLYTLRTALQAYATTQTLSRLEDAVDELRRVFLANGRRPLRKSALLAAYRWLSPVSDAALADVCHMYERAYGGVERDSGVEDDIGPIAAWPLAERSQGDGEPTARMEMAIPDRRNGHCQQKPPYRRPETPPRLETPAPDHESRDLDKEILLSACEPNLDDHSDLDAVETWYRRVHVGQIDPLRSHPALVEIMPPSPSPTPPPPPPKSPPYAPRQQRPVDNEIHVTLRVASTSPKLQPAPPGRALALKLQTTFDRAQTAKQQDPNTQAQGTAEEEEEDLTARPTSAIKTGPDPHIVPLSVSFPFPSANPTPAEIHNQSQGKPSHWSRTRISGGKGGSNGGTSIDGMLLHGCGQQQGHEEAETEADERVERVGPMTPNGYDDISPVTRGEWGFLMGEGLIGRVARVETC</sequence>
<feature type="domain" description="DUF7582" evidence="2">
    <location>
        <begin position="188"/>
        <end position="332"/>
    </location>
</feature>
<dbReference type="InterPro" id="IPR056004">
    <property type="entry name" value="DUF7582"/>
</dbReference>
<feature type="compositionally biased region" description="Basic and acidic residues" evidence="1">
    <location>
        <begin position="385"/>
        <end position="404"/>
    </location>
</feature>
<gene>
    <name evidence="3" type="ORF">N656DRAFT_501948</name>
</gene>